<evidence type="ECO:0000313" key="2">
    <source>
        <dbReference type="Proteomes" id="UP000499080"/>
    </source>
</evidence>
<name>A0A4Y2WTL7_ARAVE</name>
<dbReference type="EMBL" id="BGPR01064895">
    <property type="protein sequence ID" value="GBO39800.1"/>
    <property type="molecule type" value="Genomic_DNA"/>
</dbReference>
<organism evidence="1 2">
    <name type="scientific">Araneus ventricosus</name>
    <name type="common">Orbweaver spider</name>
    <name type="synonym">Epeira ventricosa</name>
    <dbReference type="NCBI Taxonomy" id="182803"/>
    <lineage>
        <taxon>Eukaryota</taxon>
        <taxon>Metazoa</taxon>
        <taxon>Ecdysozoa</taxon>
        <taxon>Arthropoda</taxon>
        <taxon>Chelicerata</taxon>
        <taxon>Arachnida</taxon>
        <taxon>Araneae</taxon>
        <taxon>Araneomorphae</taxon>
        <taxon>Entelegynae</taxon>
        <taxon>Araneoidea</taxon>
        <taxon>Araneidae</taxon>
        <taxon>Araneus</taxon>
    </lineage>
</organism>
<dbReference type="Proteomes" id="UP000499080">
    <property type="component" value="Unassembled WGS sequence"/>
</dbReference>
<accession>A0A4Y2WTL7</accession>
<sequence length="157" mass="18189">MAWWHCTPSHFSAHPFRQVIHERSMLTTNPSPTGIPILHCTYCPSAFKTQPPASSNFFFSAREPGFYSFTYLYRSHFSVYDPAVRTNFKQSWFLKLSPTPHPFLSDFRIYDSFWRSANGFAQCGVFVTVQLKAGHSLYSIPFHLPQDSFFSTTRVEK</sequence>
<evidence type="ECO:0000313" key="1">
    <source>
        <dbReference type="EMBL" id="GBO39800.1"/>
    </source>
</evidence>
<keyword evidence="2" id="KW-1185">Reference proteome</keyword>
<comment type="caution">
    <text evidence="1">The sequence shown here is derived from an EMBL/GenBank/DDBJ whole genome shotgun (WGS) entry which is preliminary data.</text>
</comment>
<dbReference type="AlphaFoldDB" id="A0A4Y2WTL7"/>
<proteinExistence type="predicted"/>
<reference evidence="1 2" key="1">
    <citation type="journal article" date="2019" name="Sci. Rep.">
        <title>Orb-weaving spider Araneus ventricosus genome elucidates the spidroin gene catalogue.</title>
        <authorList>
            <person name="Kono N."/>
            <person name="Nakamura H."/>
            <person name="Ohtoshi R."/>
            <person name="Moran D.A.P."/>
            <person name="Shinohara A."/>
            <person name="Yoshida Y."/>
            <person name="Fujiwara M."/>
            <person name="Mori M."/>
            <person name="Tomita M."/>
            <person name="Arakawa K."/>
        </authorList>
    </citation>
    <scope>NUCLEOTIDE SEQUENCE [LARGE SCALE GENOMIC DNA]</scope>
</reference>
<protein>
    <submittedName>
        <fullName evidence="1">Uncharacterized protein</fullName>
    </submittedName>
</protein>
<gene>
    <name evidence="1" type="ORF">AVEN_126490_1</name>
</gene>